<reference evidence="2" key="1">
    <citation type="submission" date="2021-10" db="EMBL/GenBank/DDBJ databases">
        <authorList>
            <person name="Piombo E."/>
        </authorList>
    </citation>
    <scope>NUCLEOTIDE SEQUENCE</scope>
</reference>
<dbReference type="AlphaFoldDB" id="A0A9N9V5F1"/>
<feature type="region of interest" description="Disordered" evidence="1">
    <location>
        <begin position="85"/>
        <end position="130"/>
    </location>
</feature>
<evidence type="ECO:0000313" key="2">
    <source>
        <dbReference type="EMBL" id="CAH0018870.1"/>
    </source>
</evidence>
<dbReference type="Proteomes" id="UP000696573">
    <property type="component" value="Unassembled WGS sequence"/>
</dbReference>
<comment type="caution">
    <text evidence="2">The sequence shown here is derived from an EMBL/GenBank/DDBJ whole genome shotgun (WGS) entry which is preliminary data.</text>
</comment>
<organism evidence="2 3">
    <name type="scientific">Clonostachys rhizophaga</name>
    <dbReference type="NCBI Taxonomy" id="160324"/>
    <lineage>
        <taxon>Eukaryota</taxon>
        <taxon>Fungi</taxon>
        <taxon>Dikarya</taxon>
        <taxon>Ascomycota</taxon>
        <taxon>Pezizomycotina</taxon>
        <taxon>Sordariomycetes</taxon>
        <taxon>Hypocreomycetidae</taxon>
        <taxon>Hypocreales</taxon>
        <taxon>Bionectriaceae</taxon>
        <taxon>Clonostachys</taxon>
    </lineage>
</organism>
<gene>
    <name evidence="2" type="ORF">CRHIZ90672A_00005499</name>
</gene>
<feature type="compositionally biased region" description="Basic and acidic residues" evidence="1">
    <location>
        <begin position="93"/>
        <end position="124"/>
    </location>
</feature>
<protein>
    <submittedName>
        <fullName evidence="2">Uncharacterized protein</fullName>
    </submittedName>
</protein>
<name>A0A9N9V5F1_9HYPO</name>
<evidence type="ECO:0000256" key="1">
    <source>
        <dbReference type="SAM" id="MobiDB-lite"/>
    </source>
</evidence>
<proteinExistence type="predicted"/>
<dbReference type="EMBL" id="CABFNQ020000544">
    <property type="protein sequence ID" value="CAH0018870.1"/>
    <property type="molecule type" value="Genomic_DNA"/>
</dbReference>
<accession>A0A9N9V5F1</accession>
<keyword evidence="3" id="KW-1185">Reference proteome</keyword>
<sequence length="130" mass="14157">MFTYLLSLSGGDTAITALSSASYTDGFALRGPSPTMPILKYAAAARSSCRLSDPYAVPSLLSNEAAARMPNGMDTKTTRNCVDMYSPATMNREPSHKPSELRRNSIDCDNGETKRAEHDNHQRQLGDLVE</sequence>
<evidence type="ECO:0000313" key="3">
    <source>
        <dbReference type="Proteomes" id="UP000696573"/>
    </source>
</evidence>